<reference evidence="7 8" key="1">
    <citation type="submission" date="2024-07" db="EMBL/GenBank/DDBJ databases">
        <title>Section-level genome sequencing and comparative genomics of Aspergillus sections Usti and Cavernicolus.</title>
        <authorList>
            <consortium name="Lawrence Berkeley National Laboratory"/>
            <person name="Nybo J.L."/>
            <person name="Vesth T.C."/>
            <person name="Theobald S."/>
            <person name="Frisvad J.C."/>
            <person name="Larsen T.O."/>
            <person name="Kjaerboelling I."/>
            <person name="Rothschild-Mancinelli K."/>
            <person name="Lyhne E.K."/>
            <person name="Kogle M.E."/>
            <person name="Barry K."/>
            <person name="Clum A."/>
            <person name="Na H."/>
            <person name="Ledsgaard L."/>
            <person name="Lin J."/>
            <person name="Lipzen A."/>
            <person name="Kuo A."/>
            <person name="Riley R."/>
            <person name="Mondo S."/>
            <person name="Labutti K."/>
            <person name="Haridas S."/>
            <person name="Pangalinan J."/>
            <person name="Salamov A.A."/>
            <person name="Simmons B.A."/>
            <person name="Magnuson J.K."/>
            <person name="Chen J."/>
            <person name="Drula E."/>
            <person name="Henrissat B."/>
            <person name="Wiebenga A."/>
            <person name="Lubbers R.J."/>
            <person name="Gomes A.C."/>
            <person name="Makela M.R."/>
            <person name="Stajich J."/>
            <person name="Grigoriev I.V."/>
            <person name="Mortensen U.H."/>
            <person name="De Vries R.P."/>
            <person name="Baker S.E."/>
            <person name="Andersen M.R."/>
        </authorList>
    </citation>
    <scope>NUCLEOTIDE SEQUENCE [LARGE SCALE GENOMIC DNA]</scope>
    <source>
        <strain evidence="7 8">CBS 209.92</strain>
    </source>
</reference>
<feature type="transmembrane region" description="Helical" evidence="5">
    <location>
        <begin position="388"/>
        <end position="408"/>
    </location>
</feature>
<keyword evidence="2 5" id="KW-0812">Transmembrane</keyword>
<feature type="transmembrane region" description="Helical" evidence="5">
    <location>
        <begin position="451"/>
        <end position="475"/>
    </location>
</feature>
<feature type="transmembrane region" description="Helical" evidence="5">
    <location>
        <begin position="200"/>
        <end position="220"/>
    </location>
</feature>
<dbReference type="PANTHER" id="PTHR23501:SF43">
    <property type="entry name" value="MULTIDRUG TRANSPORTER, PUTATIVE (AFU_ORTHOLOGUE AFUA_6G03040)-RELATED"/>
    <property type="match status" value="1"/>
</dbReference>
<proteinExistence type="predicted"/>
<feature type="transmembrane region" description="Helical" evidence="5">
    <location>
        <begin position="524"/>
        <end position="544"/>
    </location>
</feature>
<feature type="transmembrane region" description="Helical" evidence="5">
    <location>
        <begin position="112"/>
        <end position="131"/>
    </location>
</feature>
<name>A0ABR4FNK6_9EURO</name>
<gene>
    <name evidence="7" type="ORF">BJX66DRAFT_347982</name>
</gene>
<evidence type="ECO:0000313" key="7">
    <source>
        <dbReference type="EMBL" id="KAL2784799.1"/>
    </source>
</evidence>
<dbReference type="Gene3D" id="1.20.1720.10">
    <property type="entry name" value="Multidrug resistance protein D"/>
    <property type="match status" value="1"/>
</dbReference>
<dbReference type="Proteomes" id="UP001610563">
    <property type="component" value="Unassembled WGS sequence"/>
</dbReference>
<dbReference type="PROSITE" id="PS50850">
    <property type="entry name" value="MFS"/>
    <property type="match status" value="1"/>
</dbReference>
<feature type="transmembrane region" description="Helical" evidence="5">
    <location>
        <begin position="322"/>
        <end position="344"/>
    </location>
</feature>
<dbReference type="EMBL" id="JBFTWV010000166">
    <property type="protein sequence ID" value="KAL2784799.1"/>
    <property type="molecule type" value="Genomic_DNA"/>
</dbReference>
<evidence type="ECO:0000256" key="2">
    <source>
        <dbReference type="ARBA" id="ARBA00022692"/>
    </source>
</evidence>
<accession>A0ABR4FNK6</accession>
<dbReference type="InterPro" id="IPR036259">
    <property type="entry name" value="MFS_trans_sf"/>
</dbReference>
<evidence type="ECO:0000256" key="1">
    <source>
        <dbReference type="ARBA" id="ARBA00004141"/>
    </source>
</evidence>
<feature type="transmembrane region" description="Helical" evidence="5">
    <location>
        <begin position="82"/>
        <end position="100"/>
    </location>
</feature>
<dbReference type="InterPro" id="IPR011701">
    <property type="entry name" value="MFS"/>
</dbReference>
<feature type="transmembrane region" description="Helical" evidence="5">
    <location>
        <begin position="356"/>
        <end position="376"/>
    </location>
</feature>
<feature type="domain" description="Major facilitator superfamily (MFS) profile" evidence="6">
    <location>
        <begin position="47"/>
        <end position="548"/>
    </location>
</feature>
<feature type="transmembrane region" description="Helical" evidence="5">
    <location>
        <begin position="170"/>
        <end position="188"/>
    </location>
</feature>
<evidence type="ECO:0000256" key="4">
    <source>
        <dbReference type="ARBA" id="ARBA00023136"/>
    </source>
</evidence>
<keyword evidence="3 5" id="KW-1133">Transmembrane helix</keyword>
<dbReference type="Pfam" id="PF07690">
    <property type="entry name" value="MFS_1"/>
    <property type="match status" value="1"/>
</dbReference>
<dbReference type="InterPro" id="IPR020846">
    <property type="entry name" value="MFS_dom"/>
</dbReference>
<sequence>MKESLVELDDRQHVLAPNTPNTTDTPKGIEAAENPAQYLTGTRLYGVTTILCLCLFLTNLEIPIVSTSLVGIAGDLGGLEKIYWITTAYLLGYGGVLVVCAKLSDIFGRKTCIITSIGIFVVFSAACGGAQTMNQLIVFRALQGLGGAGNYAIATIIVVEMVPPEKYAQYSGGVASVFVLSLLFGPIWGGAITQHSTWRWIFLLNIPPGVIAIVSLVLVLPNGFPFHYKSPEARGTWGEAFMKAYHRIDIIGAFALTAATVLLAAGLNEADEEFTWRSAFTITVLVLSGLLWIFFTVWQRRVTLKATSVEPVFPWRFFKNRVWMAMLLNSIFLGMNWFAAIFIIPQRFEIVNGLSSFNAAVRLIPFSLLSPIGSLVSPGLAKGAKVPMMYFLVAGAAVQIVGYGLLGTLPTDGGIRAREYGYLVLAGFGCGLCTPILTLMTPFATEKQDHAVALGAVAQFRILGGSIGLAIVTAIQHSYLRTHLSNFLTESVVEAVLDSTAVIATLPSDTQAHVRETYGDSYNLQMNVLAGMAGIQLLTSFLMWQKNLIRAA</sequence>
<feature type="transmembrane region" description="Helical" evidence="5">
    <location>
        <begin position="420"/>
        <end position="439"/>
    </location>
</feature>
<feature type="transmembrane region" description="Helical" evidence="5">
    <location>
        <begin position="250"/>
        <end position="267"/>
    </location>
</feature>
<feature type="transmembrane region" description="Helical" evidence="5">
    <location>
        <begin position="44"/>
        <end position="62"/>
    </location>
</feature>
<keyword evidence="4 5" id="KW-0472">Membrane</keyword>
<keyword evidence="8" id="KW-1185">Reference proteome</keyword>
<evidence type="ECO:0000259" key="6">
    <source>
        <dbReference type="PROSITE" id="PS50850"/>
    </source>
</evidence>
<dbReference type="SUPFAM" id="SSF103473">
    <property type="entry name" value="MFS general substrate transporter"/>
    <property type="match status" value="2"/>
</dbReference>
<evidence type="ECO:0000256" key="5">
    <source>
        <dbReference type="SAM" id="Phobius"/>
    </source>
</evidence>
<feature type="transmembrane region" description="Helical" evidence="5">
    <location>
        <begin position="137"/>
        <end position="158"/>
    </location>
</feature>
<evidence type="ECO:0000256" key="3">
    <source>
        <dbReference type="ARBA" id="ARBA00022989"/>
    </source>
</evidence>
<evidence type="ECO:0000313" key="8">
    <source>
        <dbReference type="Proteomes" id="UP001610563"/>
    </source>
</evidence>
<protein>
    <submittedName>
        <fullName evidence="7">MFS general substrate transporter</fullName>
    </submittedName>
</protein>
<dbReference type="PANTHER" id="PTHR23501">
    <property type="entry name" value="MAJOR FACILITATOR SUPERFAMILY"/>
    <property type="match status" value="1"/>
</dbReference>
<feature type="transmembrane region" description="Helical" evidence="5">
    <location>
        <begin position="279"/>
        <end position="298"/>
    </location>
</feature>
<comment type="caution">
    <text evidence="7">The sequence shown here is derived from an EMBL/GenBank/DDBJ whole genome shotgun (WGS) entry which is preliminary data.</text>
</comment>
<organism evidence="7 8">
    <name type="scientific">Aspergillus keveii</name>
    <dbReference type="NCBI Taxonomy" id="714993"/>
    <lineage>
        <taxon>Eukaryota</taxon>
        <taxon>Fungi</taxon>
        <taxon>Dikarya</taxon>
        <taxon>Ascomycota</taxon>
        <taxon>Pezizomycotina</taxon>
        <taxon>Eurotiomycetes</taxon>
        <taxon>Eurotiomycetidae</taxon>
        <taxon>Eurotiales</taxon>
        <taxon>Aspergillaceae</taxon>
        <taxon>Aspergillus</taxon>
        <taxon>Aspergillus subgen. Nidulantes</taxon>
    </lineage>
</organism>
<comment type="subcellular location">
    <subcellularLocation>
        <location evidence="1">Membrane</location>
        <topology evidence="1">Multi-pass membrane protein</topology>
    </subcellularLocation>
</comment>